<dbReference type="Pfam" id="PF13927">
    <property type="entry name" value="Ig_3"/>
    <property type="match status" value="1"/>
</dbReference>
<dbReference type="EMBL" id="CP092871">
    <property type="protein sequence ID" value="UYV72577.1"/>
    <property type="molecule type" value="Genomic_DNA"/>
</dbReference>
<evidence type="ECO:0000313" key="3">
    <source>
        <dbReference type="Proteomes" id="UP001235939"/>
    </source>
</evidence>
<dbReference type="Proteomes" id="UP001235939">
    <property type="component" value="Chromosome 09"/>
</dbReference>
<dbReference type="PROSITE" id="PS50835">
    <property type="entry name" value="IG_LIKE"/>
    <property type="match status" value="1"/>
</dbReference>
<dbReference type="InterPro" id="IPR013783">
    <property type="entry name" value="Ig-like_fold"/>
</dbReference>
<dbReference type="InterPro" id="IPR003598">
    <property type="entry name" value="Ig_sub2"/>
</dbReference>
<dbReference type="InterPro" id="IPR003599">
    <property type="entry name" value="Ig_sub"/>
</dbReference>
<gene>
    <name evidence="2" type="ORF">LAZ67_9003831</name>
</gene>
<dbReference type="SUPFAM" id="SSF48726">
    <property type="entry name" value="Immunoglobulin"/>
    <property type="match status" value="1"/>
</dbReference>
<dbReference type="Gene3D" id="2.60.40.10">
    <property type="entry name" value="Immunoglobulins"/>
    <property type="match status" value="1"/>
</dbReference>
<evidence type="ECO:0000259" key="1">
    <source>
        <dbReference type="PROSITE" id="PS50835"/>
    </source>
</evidence>
<dbReference type="InterPro" id="IPR036179">
    <property type="entry name" value="Ig-like_dom_sf"/>
</dbReference>
<protein>
    <submittedName>
        <fullName evidence="2">LSAMP</fullName>
    </submittedName>
</protein>
<keyword evidence="3" id="KW-1185">Reference proteome</keyword>
<sequence>MIWIPHQSVGAALDSDVRLSCLLESNPRARTAWLGPRRSPSPRTVAEETPYKVRLVLELLQVGPEDFGEYVCVARNELGETRGAIRLYEEALEWIRHLDIPL</sequence>
<organism evidence="2 3">
    <name type="scientific">Cordylochernes scorpioides</name>
    <dbReference type="NCBI Taxonomy" id="51811"/>
    <lineage>
        <taxon>Eukaryota</taxon>
        <taxon>Metazoa</taxon>
        <taxon>Ecdysozoa</taxon>
        <taxon>Arthropoda</taxon>
        <taxon>Chelicerata</taxon>
        <taxon>Arachnida</taxon>
        <taxon>Pseudoscorpiones</taxon>
        <taxon>Cheliferoidea</taxon>
        <taxon>Chernetidae</taxon>
        <taxon>Cordylochernes</taxon>
    </lineage>
</organism>
<evidence type="ECO:0000313" key="2">
    <source>
        <dbReference type="EMBL" id="UYV72577.1"/>
    </source>
</evidence>
<dbReference type="SMART" id="SM00409">
    <property type="entry name" value="IG"/>
    <property type="match status" value="1"/>
</dbReference>
<feature type="domain" description="Ig-like" evidence="1">
    <location>
        <begin position="10"/>
        <end position="76"/>
    </location>
</feature>
<reference evidence="2 3" key="1">
    <citation type="submission" date="2022-01" db="EMBL/GenBank/DDBJ databases">
        <title>A chromosomal length assembly of Cordylochernes scorpioides.</title>
        <authorList>
            <person name="Zeh D."/>
            <person name="Zeh J."/>
        </authorList>
    </citation>
    <scope>NUCLEOTIDE SEQUENCE [LARGE SCALE GENOMIC DNA]</scope>
    <source>
        <strain evidence="2">IN4F17</strain>
        <tissue evidence="2">Whole Body</tissue>
    </source>
</reference>
<accession>A0ABY6KWC7</accession>
<proteinExistence type="predicted"/>
<dbReference type="InterPro" id="IPR007110">
    <property type="entry name" value="Ig-like_dom"/>
</dbReference>
<name>A0ABY6KWC7_9ARAC</name>
<dbReference type="SMART" id="SM00408">
    <property type="entry name" value="IGc2"/>
    <property type="match status" value="1"/>
</dbReference>